<dbReference type="EMBL" id="LR899010">
    <property type="protein sequence ID" value="CAD7081441.1"/>
    <property type="molecule type" value="Genomic_DNA"/>
</dbReference>
<keyword evidence="1" id="KW-0812">Transmembrane</keyword>
<dbReference type="Pfam" id="PF15957">
    <property type="entry name" value="Comm"/>
    <property type="match status" value="1"/>
</dbReference>
<gene>
    <name evidence="2" type="ORF">HERILL_LOCUS4545</name>
</gene>
<evidence type="ECO:0000313" key="2">
    <source>
        <dbReference type="EMBL" id="CAD7081441.1"/>
    </source>
</evidence>
<protein>
    <submittedName>
        <fullName evidence="2">Uncharacterized protein</fullName>
    </submittedName>
</protein>
<dbReference type="OrthoDB" id="7757137at2759"/>
<dbReference type="GO" id="GO:0007411">
    <property type="term" value="P:axon guidance"/>
    <property type="evidence" value="ECO:0007669"/>
    <property type="project" value="InterPro"/>
</dbReference>
<evidence type="ECO:0000313" key="3">
    <source>
        <dbReference type="Proteomes" id="UP000594454"/>
    </source>
</evidence>
<keyword evidence="1" id="KW-0472">Membrane</keyword>
<reference evidence="2 3" key="1">
    <citation type="submission" date="2020-11" db="EMBL/GenBank/DDBJ databases">
        <authorList>
            <person name="Wallbank WR R."/>
            <person name="Pardo Diaz C."/>
            <person name="Kozak K."/>
            <person name="Martin S."/>
            <person name="Jiggins C."/>
            <person name="Moest M."/>
            <person name="Warren A I."/>
            <person name="Generalovic N T."/>
            <person name="Byers J.R.P. K."/>
            <person name="Montejo-Kovacevich G."/>
            <person name="Yen C E."/>
        </authorList>
    </citation>
    <scope>NUCLEOTIDE SEQUENCE [LARGE SCALE GENOMIC DNA]</scope>
</reference>
<accession>A0A7R8YQ39</accession>
<sequence>MEDDPPTGPSQDILGERITFVVPSSSDFERITGFKNFTALWSVGGNTFGGASSGNAVGGVGSGGHSSVSLSDGYGLSAGDGGSDSDTNGLHSLFAKLSNGNAEDFHQILNYLWIGAVVALVVLSLIFIVFSFYFYRKFVEWKKCNKDIQSQIPNDLQQPYGAEDVFCKIESPPCYTIATGLPTYSEALLLYSQQYEHQLGYLWLPSLWNHHSQQGELQQRQPENIKATASEPVSREDDNFAGCSGLSVVGGNLGLPTKDSDNGHRMPGTIGSVREVTIPSQSLESGNILTEVVVAS</sequence>
<keyword evidence="1" id="KW-1133">Transmembrane helix</keyword>
<proteinExistence type="predicted"/>
<evidence type="ECO:0000256" key="1">
    <source>
        <dbReference type="SAM" id="Phobius"/>
    </source>
</evidence>
<dbReference type="Proteomes" id="UP000594454">
    <property type="component" value="Chromosome 2"/>
</dbReference>
<organism evidence="2 3">
    <name type="scientific">Hermetia illucens</name>
    <name type="common">Black soldier fly</name>
    <dbReference type="NCBI Taxonomy" id="343691"/>
    <lineage>
        <taxon>Eukaryota</taxon>
        <taxon>Metazoa</taxon>
        <taxon>Ecdysozoa</taxon>
        <taxon>Arthropoda</taxon>
        <taxon>Hexapoda</taxon>
        <taxon>Insecta</taxon>
        <taxon>Pterygota</taxon>
        <taxon>Neoptera</taxon>
        <taxon>Endopterygota</taxon>
        <taxon>Diptera</taxon>
        <taxon>Brachycera</taxon>
        <taxon>Stratiomyomorpha</taxon>
        <taxon>Stratiomyidae</taxon>
        <taxon>Hermetiinae</taxon>
        <taxon>Hermetia</taxon>
    </lineage>
</organism>
<dbReference type="InParanoid" id="A0A7R8YQ39"/>
<name>A0A7R8YQ39_HERIL</name>
<dbReference type="AlphaFoldDB" id="A0A7R8YQ39"/>
<dbReference type="InterPro" id="IPR031878">
    <property type="entry name" value="Commissureless"/>
</dbReference>
<dbReference type="FunCoup" id="A0A7R8YQ39">
    <property type="interactions" value="6"/>
</dbReference>
<feature type="transmembrane region" description="Helical" evidence="1">
    <location>
        <begin position="111"/>
        <end position="135"/>
    </location>
</feature>
<keyword evidence="3" id="KW-1185">Reference proteome</keyword>